<dbReference type="Pfam" id="PF13561">
    <property type="entry name" value="adh_short_C2"/>
    <property type="match status" value="1"/>
</dbReference>
<dbReference type="PRINTS" id="PR00080">
    <property type="entry name" value="SDRFAMILY"/>
</dbReference>
<dbReference type="CDD" id="cd05233">
    <property type="entry name" value="SDR_c"/>
    <property type="match status" value="1"/>
</dbReference>
<dbReference type="Gene3D" id="3.40.50.720">
    <property type="entry name" value="NAD(P)-binding Rossmann-like Domain"/>
    <property type="match status" value="1"/>
</dbReference>
<evidence type="ECO:0000313" key="3">
    <source>
        <dbReference type="Proteomes" id="UP000294911"/>
    </source>
</evidence>
<comment type="caution">
    <text evidence="2">The sequence shown here is derived from an EMBL/GenBank/DDBJ whole genome shotgun (WGS) entry which is preliminary data.</text>
</comment>
<dbReference type="EMBL" id="SLXQ01000001">
    <property type="protein sequence ID" value="TCP56534.1"/>
    <property type="molecule type" value="Genomic_DNA"/>
</dbReference>
<dbReference type="InterPro" id="IPR002347">
    <property type="entry name" value="SDR_fam"/>
</dbReference>
<reference evidence="2 3" key="1">
    <citation type="submission" date="2019-03" db="EMBL/GenBank/DDBJ databases">
        <title>Genomic Encyclopedia of Type Strains, Phase IV (KMG-IV): sequencing the most valuable type-strain genomes for metagenomic binning, comparative biology and taxonomic classification.</title>
        <authorList>
            <person name="Goeker M."/>
        </authorList>
    </citation>
    <scope>NUCLEOTIDE SEQUENCE [LARGE SCALE GENOMIC DNA]</scope>
    <source>
        <strain evidence="2 3">DSM 45765</strain>
    </source>
</reference>
<dbReference type="GO" id="GO:0030497">
    <property type="term" value="P:fatty acid elongation"/>
    <property type="evidence" value="ECO:0007669"/>
    <property type="project" value="TreeGrafter"/>
</dbReference>
<dbReference type="Proteomes" id="UP000294911">
    <property type="component" value="Unassembled WGS sequence"/>
</dbReference>
<protein>
    <submittedName>
        <fullName evidence="2">3-oxoacyl-[acyl-carrier protein] reductase</fullName>
    </submittedName>
</protein>
<evidence type="ECO:0000256" key="1">
    <source>
        <dbReference type="ARBA" id="ARBA00006484"/>
    </source>
</evidence>
<name>A0A4R2R3T3_9PSEU</name>
<gene>
    <name evidence="2" type="ORF">EV191_101477</name>
</gene>
<dbReference type="GO" id="GO:0016616">
    <property type="term" value="F:oxidoreductase activity, acting on the CH-OH group of donors, NAD or NADP as acceptor"/>
    <property type="evidence" value="ECO:0007669"/>
    <property type="project" value="TreeGrafter"/>
</dbReference>
<dbReference type="RefSeq" id="WP_132875126.1">
    <property type="nucleotide sequence ID" value="NZ_SLXQ01000001.1"/>
</dbReference>
<dbReference type="AlphaFoldDB" id="A0A4R2R3T3"/>
<dbReference type="PANTHER" id="PTHR42760">
    <property type="entry name" value="SHORT-CHAIN DEHYDROGENASES/REDUCTASES FAMILY MEMBER"/>
    <property type="match status" value="1"/>
</dbReference>
<proteinExistence type="inferred from homology"/>
<evidence type="ECO:0000313" key="2">
    <source>
        <dbReference type="EMBL" id="TCP56534.1"/>
    </source>
</evidence>
<dbReference type="InterPro" id="IPR036291">
    <property type="entry name" value="NAD(P)-bd_dom_sf"/>
</dbReference>
<dbReference type="OrthoDB" id="3210335at2"/>
<dbReference type="PANTHER" id="PTHR42760:SF40">
    <property type="entry name" value="3-OXOACYL-[ACYL-CARRIER-PROTEIN] REDUCTASE, CHLOROPLASTIC"/>
    <property type="match status" value="1"/>
</dbReference>
<dbReference type="SUPFAM" id="SSF51735">
    <property type="entry name" value="NAD(P)-binding Rossmann-fold domains"/>
    <property type="match status" value="1"/>
</dbReference>
<dbReference type="PRINTS" id="PR00081">
    <property type="entry name" value="GDHRDH"/>
</dbReference>
<accession>A0A4R2R3T3</accession>
<comment type="similarity">
    <text evidence="1">Belongs to the short-chain dehydrogenases/reductases (SDR) family.</text>
</comment>
<sequence length="236" mass="23771">MTRTAIVTGGATGIGKATAARLRADGLDVVITGRRAELLAETARELGATPVAFDATDPAAITAALPALPPRVDVLVNNAGGNTDIGAPAPGDLVALRQSWLRNLEANLLGAVLVTTALLDRLAEQSRVITLGSIAARGGAAGYGAAKAAVETWNRELARTIGARGGTANVVSPGLTEPTEFFGGGLPEDRRAMLIEQTANGRAGTVDDIAAAIRFLASPEAGHITGQALPVNGGAA</sequence>
<keyword evidence="3" id="KW-1185">Reference proteome</keyword>
<organism evidence="2 3">
    <name type="scientific">Tamaricihabitans halophyticus</name>
    <dbReference type="NCBI Taxonomy" id="1262583"/>
    <lineage>
        <taxon>Bacteria</taxon>
        <taxon>Bacillati</taxon>
        <taxon>Actinomycetota</taxon>
        <taxon>Actinomycetes</taxon>
        <taxon>Pseudonocardiales</taxon>
        <taxon>Pseudonocardiaceae</taxon>
        <taxon>Tamaricihabitans</taxon>
    </lineage>
</organism>